<dbReference type="Gene3D" id="3.40.50.1390">
    <property type="entry name" value="Resolvase, N-terminal catalytic domain"/>
    <property type="match status" value="1"/>
</dbReference>
<reference evidence="2" key="1">
    <citation type="submission" date="2018-04" db="EMBL/GenBank/DDBJ databases">
        <title>Draft Genome Sequences of 10 Lactobacillus Species from 22 Commercial Probiotic Products.</title>
        <authorList>
            <person name="Gangiredla J."/>
            <person name="Barnaba T.J."/>
            <person name="Mammel M.K."/>
            <person name="Lacher D.W."/>
            <person name="Elkins C.A."/>
            <person name="Lampel K.A."/>
            <person name="Whitehouse C.A."/>
            <person name="Tartera C."/>
        </authorList>
    </citation>
    <scope>NUCLEOTIDE SEQUENCE [LARGE SCALE GENOMIC DNA]</scope>
    <source>
        <strain evidence="2">DS12_10</strain>
    </source>
</reference>
<protein>
    <submittedName>
        <fullName evidence="1">Resolvase</fullName>
    </submittedName>
</protein>
<evidence type="ECO:0000313" key="1">
    <source>
        <dbReference type="EMBL" id="PTV01390.1"/>
    </source>
</evidence>
<accession>A0A2T5Q1C1</accession>
<sequence length="193" mass="22721">MKHMAIYAYVAGTTNDDIKDKGSIACQLDWLKQSNVHYDAYFIDTFTGVCRARFKLQELLMIVKPGDMIDVMDVSNLTSNIRELSCLLYYLDDLRITIYSSLVELDVGSIREQFTIAMICRAEKLTMMQHSFNRKKMFHLKHQIDVRRNKPVITKHDYEIYDLLMKSDYKTAQRKTGLSRSTLYRLKKRIQKQ</sequence>
<dbReference type="GO" id="GO:0003677">
    <property type="term" value="F:DNA binding"/>
    <property type="evidence" value="ECO:0007669"/>
    <property type="project" value="InterPro"/>
</dbReference>
<dbReference type="SUPFAM" id="SSF53041">
    <property type="entry name" value="Resolvase-like"/>
    <property type="match status" value="1"/>
</dbReference>
<name>A0A2T5Q1C1_LIMRT</name>
<proteinExistence type="predicted"/>
<comment type="caution">
    <text evidence="1">The sequence shown here is derived from an EMBL/GenBank/DDBJ whole genome shotgun (WGS) entry which is preliminary data.</text>
</comment>
<dbReference type="GO" id="GO:0000150">
    <property type="term" value="F:DNA strand exchange activity"/>
    <property type="evidence" value="ECO:0007669"/>
    <property type="project" value="InterPro"/>
</dbReference>
<dbReference type="InterPro" id="IPR036162">
    <property type="entry name" value="Resolvase-like_N_sf"/>
</dbReference>
<dbReference type="EMBL" id="QAZN01000028">
    <property type="protein sequence ID" value="PTV01390.1"/>
    <property type="molecule type" value="Genomic_DNA"/>
</dbReference>
<gene>
    <name evidence="1" type="ORF">DB325_09715</name>
</gene>
<dbReference type="AlphaFoldDB" id="A0A2T5Q1C1"/>
<organism evidence="1 2">
    <name type="scientific">Limosilactobacillus reuteri</name>
    <name type="common">Lactobacillus reuteri</name>
    <dbReference type="NCBI Taxonomy" id="1598"/>
    <lineage>
        <taxon>Bacteria</taxon>
        <taxon>Bacillati</taxon>
        <taxon>Bacillota</taxon>
        <taxon>Bacilli</taxon>
        <taxon>Lactobacillales</taxon>
        <taxon>Lactobacillaceae</taxon>
        <taxon>Limosilactobacillus</taxon>
    </lineage>
</organism>
<dbReference type="Proteomes" id="UP000244083">
    <property type="component" value="Unassembled WGS sequence"/>
</dbReference>
<evidence type="ECO:0000313" key="2">
    <source>
        <dbReference type="Proteomes" id="UP000244083"/>
    </source>
</evidence>